<evidence type="ECO:0000313" key="3">
    <source>
        <dbReference type="Proteomes" id="UP000744032"/>
    </source>
</evidence>
<dbReference type="EMBL" id="JAAXMD010000016">
    <property type="protein sequence ID" value="NKQ23593.1"/>
    <property type="molecule type" value="Genomic_DNA"/>
</dbReference>
<reference evidence="2 3" key="1">
    <citation type="submission" date="2020-04" db="EMBL/GenBank/DDBJ databases">
        <title>Genome sequence of Streptomyces galbus strain I339.</title>
        <authorList>
            <person name="Silva E.A.N."/>
            <person name="Merces M."/>
            <person name="Castelo Branco A.P.O.T."/>
            <person name="Vasconcelos P.C."/>
            <person name="Costa N.P."/>
            <person name="Marinho G.C.S."/>
            <person name="Oliveira C.J.B."/>
            <person name="Araujo D."/>
            <person name="Rodrigues Junior V.S."/>
            <person name="Almeida R."/>
            <person name="Silva Filho U.R."/>
            <person name="Andrade A.S.A."/>
            <person name="Cibulski S.P."/>
        </authorList>
    </citation>
    <scope>NUCLEOTIDE SEQUENCE [LARGE SCALE GENOMIC DNA]</scope>
    <source>
        <strain evidence="2 3">I339</strain>
    </source>
</reference>
<feature type="signal peptide" evidence="1">
    <location>
        <begin position="1"/>
        <end position="26"/>
    </location>
</feature>
<evidence type="ECO:0000256" key="1">
    <source>
        <dbReference type="SAM" id="SignalP"/>
    </source>
</evidence>
<name>A0ABX1ID51_STRGB</name>
<protein>
    <submittedName>
        <fullName evidence="2">Uncharacterized protein</fullName>
    </submittedName>
</protein>
<feature type="chain" id="PRO_5047072251" evidence="1">
    <location>
        <begin position="27"/>
        <end position="47"/>
    </location>
</feature>
<evidence type="ECO:0000313" key="2">
    <source>
        <dbReference type="EMBL" id="NKQ23593.1"/>
    </source>
</evidence>
<keyword evidence="1" id="KW-0732">Signal</keyword>
<comment type="caution">
    <text evidence="2">The sequence shown here is derived from an EMBL/GenBank/DDBJ whole genome shotgun (WGS) entry which is preliminary data.</text>
</comment>
<dbReference type="RefSeq" id="WP_168372303.1">
    <property type="nucleotide sequence ID" value="NZ_JAAXMD010000016.1"/>
</dbReference>
<sequence length="47" mass="4622">MLSALAKTAAVVALASIALAPAVAVADDLGRQTAQGPVAVADDFGWQ</sequence>
<dbReference type="Proteomes" id="UP000744032">
    <property type="component" value="Unassembled WGS sequence"/>
</dbReference>
<organism evidence="2 3">
    <name type="scientific">Streptomyces galbus</name>
    <dbReference type="NCBI Taxonomy" id="33898"/>
    <lineage>
        <taxon>Bacteria</taxon>
        <taxon>Bacillati</taxon>
        <taxon>Actinomycetota</taxon>
        <taxon>Actinomycetes</taxon>
        <taxon>Kitasatosporales</taxon>
        <taxon>Streptomycetaceae</taxon>
        <taxon>Streptomyces</taxon>
    </lineage>
</organism>
<accession>A0ABX1ID51</accession>
<gene>
    <name evidence="2" type="ORF">HF200_03725</name>
</gene>
<keyword evidence="3" id="KW-1185">Reference proteome</keyword>
<proteinExistence type="predicted"/>